<dbReference type="InterPro" id="IPR011990">
    <property type="entry name" value="TPR-like_helical_dom_sf"/>
</dbReference>
<dbReference type="GO" id="GO:0009451">
    <property type="term" value="P:RNA modification"/>
    <property type="evidence" value="ECO:0000318"/>
    <property type="project" value="GO_Central"/>
</dbReference>
<feature type="repeat" description="PPR" evidence="2">
    <location>
        <begin position="210"/>
        <end position="244"/>
    </location>
</feature>
<evidence type="ECO:0000313" key="3">
    <source>
        <dbReference type="EMBL" id="KGN62013.1"/>
    </source>
</evidence>
<dbReference type="Gramene" id="KGN62013">
    <property type="protein sequence ID" value="KGN62013"/>
    <property type="gene ID" value="Csa_2G286470"/>
</dbReference>
<feature type="repeat" description="PPR" evidence="2">
    <location>
        <begin position="410"/>
        <end position="444"/>
    </location>
</feature>
<dbReference type="Pfam" id="PF13041">
    <property type="entry name" value="PPR_2"/>
    <property type="match status" value="5"/>
</dbReference>
<dbReference type="PANTHER" id="PTHR24015">
    <property type="entry name" value="OS07G0578800 PROTEIN-RELATED"/>
    <property type="match status" value="1"/>
</dbReference>
<sequence length="732" mass="81388">MILAPGVFLKGENDISYKRETFRSFFETQNKRVPLHMTEALSLSALVQKCISVTSLKAARQLHALILTSIATASSLSPYVCNNILSMYARCGAIWESQKVFEKMPQRNLVSFNALIAAYSRSHGHAPLAFNLLSQMELEFLKPNSFTITSLLQAASFTEDPFWSSLIHAQVVKCGFVHDVRVQTALIGTYSHCLDLESAGKVFRWTIDKDVVTWNTMIFGNLKHDKLNEALRLFNQMLGIGLIPTQFTYAMILNICCRNGDYLFGRLIHGRIITSNAIIDRTLQNVLLDLYCNCGDIHTAFCIFNRNENPDLVAWNTIISGCSENEEDEKAMKLFQQLKKSSLTKPDDYTYAAVISTIDNLLSGMSFIAQVIKDGFEGSVFISSVIVSMLFRNGESQAAARVFVTVAVKDVVLWTEMISGYSRIGEGEKAIKCFHQMHQNGHELDSFSLSLALSSCADLATLKQGEIFHSLAIKTGSEAEIYVLGSLINMYAKNGDLGSAQLIFSQVPCPDLKCWNSMLGGYSHHGNMEQALNLFFNLQNNGVKPDQVTFLSLLSACNHSNSVEIGQFLWNYMKECNIIPNSKHYSCMVSLLSGAGFMDEAEEMITKSPFANNDPELWRTLLSSCVVKKNLRVGVNAAKQVLRIDPEDSAAHILLSNLYAAAGKWDGVVEMRRRIREKMVGKDPGVSWIEAKSKIQSFSSGLQSHPEVDEALTTLLKLRGNMSEEMDESGGI</sequence>
<feature type="repeat" description="PPR" evidence="2">
    <location>
        <begin position="77"/>
        <end position="111"/>
    </location>
</feature>
<dbReference type="SUPFAM" id="SSF48452">
    <property type="entry name" value="TPR-like"/>
    <property type="match status" value="1"/>
</dbReference>
<dbReference type="PROSITE" id="PS51375">
    <property type="entry name" value="PPR"/>
    <property type="match status" value="5"/>
</dbReference>
<dbReference type="Pfam" id="PF20431">
    <property type="entry name" value="E_motif"/>
    <property type="match status" value="1"/>
</dbReference>
<dbReference type="GO" id="GO:0003723">
    <property type="term" value="F:RNA binding"/>
    <property type="evidence" value="ECO:0000318"/>
    <property type="project" value="GO_Central"/>
</dbReference>
<accession>A0A0A0LJT0</accession>
<dbReference type="FunFam" id="1.25.40.10:FF:000158">
    <property type="entry name" value="pentatricopeptide repeat-containing protein At2g33680"/>
    <property type="match status" value="1"/>
</dbReference>
<dbReference type="NCBIfam" id="TIGR00756">
    <property type="entry name" value="PPR"/>
    <property type="match status" value="3"/>
</dbReference>
<feature type="repeat" description="PPR" evidence="2">
    <location>
        <begin position="511"/>
        <end position="545"/>
    </location>
</feature>
<feature type="repeat" description="PPR" evidence="2">
    <location>
        <begin position="311"/>
        <end position="345"/>
    </location>
</feature>
<dbReference type="EMBL" id="CM002923">
    <property type="protein sequence ID" value="KGN62013.1"/>
    <property type="molecule type" value="Genomic_DNA"/>
</dbReference>
<dbReference type="GO" id="GO:0099402">
    <property type="term" value="P:plant organ development"/>
    <property type="evidence" value="ECO:0007669"/>
    <property type="project" value="UniProtKB-ARBA"/>
</dbReference>
<dbReference type="OrthoDB" id="728902at2759"/>
<dbReference type="InterPro" id="IPR002885">
    <property type="entry name" value="PPR_rpt"/>
</dbReference>
<dbReference type="Pfam" id="PF01535">
    <property type="entry name" value="PPR"/>
    <property type="match status" value="3"/>
</dbReference>
<dbReference type="Proteomes" id="UP000029981">
    <property type="component" value="Chromosome 2"/>
</dbReference>
<dbReference type="InterPro" id="IPR046848">
    <property type="entry name" value="E_motif"/>
</dbReference>
<reference evidence="3 4" key="1">
    <citation type="journal article" date="2009" name="Nat. Genet.">
        <title>The genome of the cucumber, Cucumis sativus L.</title>
        <authorList>
            <person name="Huang S."/>
            <person name="Li R."/>
            <person name="Zhang Z."/>
            <person name="Li L."/>
            <person name="Gu X."/>
            <person name="Fan W."/>
            <person name="Lucas W.J."/>
            <person name="Wang X."/>
            <person name="Xie B."/>
            <person name="Ni P."/>
            <person name="Ren Y."/>
            <person name="Zhu H."/>
            <person name="Li J."/>
            <person name="Lin K."/>
            <person name="Jin W."/>
            <person name="Fei Z."/>
            <person name="Li G."/>
            <person name="Staub J."/>
            <person name="Kilian A."/>
            <person name="van der Vossen E.A."/>
            <person name="Wu Y."/>
            <person name="Guo J."/>
            <person name="He J."/>
            <person name="Jia Z."/>
            <person name="Ren Y."/>
            <person name="Tian G."/>
            <person name="Lu Y."/>
            <person name="Ruan J."/>
            <person name="Qian W."/>
            <person name="Wang M."/>
            <person name="Huang Q."/>
            <person name="Li B."/>
            <person name="Xuan Z."/>
            <person name="Cao J."/>
            <person name="Asan"/>
            <person name="Wu Z."/>
            <person name="Zhang J."/>
            <person name="Cai Q."/>
            <person name="Bai Y."/>
            <person name="Zhao B."/>
            <person name="Han Y."/>
            <person name="Li Y."/>
            <person name="Li X."/>
            <person name="Wang S."/>
            <person name="Shi Q."/>
            <person name="Liu S."/>
            <person name="Cho W.K."/>
            <person name="Kim J.Y."/>
            <person name="Xu Y."/>
            <person name="Heller-Uszynska K."/>
            <person name="Miao H."/>
            <person name="Cheng Z."/>
            <person name="Zhang S."/>
            <person name="Wu J."/>
            <person name="Yang Y."/>
            <person name="Kang H."/>
            <person name="Li M."/>
            <person name="Liang H."/>
            <person name="Ren X."/>
            <person name="Shi Z."/>
            <person name="Wen M."/>
            <person name="Jian M."/>
            <person name="Yang H."/>
            <person name="Zhang G."/>
            <person name="Yang Z."/>
            <person name="Chen R."/>
            <person name="Liu S."/>
            <person name="Li J."/>
            <person name="Ma L."/>
            <person name="Liu H."/>
            <person name="Zhou Y."/>
            <person name="Zhao J."/>
            <person name="Fang X."/>
            <person name="Li G."/>
            <person name="Fang L."/>
            <person name="Li Y."/>
            <person name="Liu D."/>
            <person name="Zheng H."/>
            <person name="Zhang Y."/>
            <person name="Qin N."/>
            <person name="Li Z."/>
            <person name="Yang G."/>
            <person name="Yang S."/>
            <person name="Bolund L."/>
            <person name="Kristiansen K."/>
            <person name="Zheng H."/>
            <person name="Li S."/>
            <person name="Zhang X."/>
            <person name="Yang H."/>
            <person name="Wang J."/>
            <person name="Sun R."/>
            <person name="Zhang B."/>
            <person name="Jiang S."/>
            <person name="Wang J."/>
            <person name="Du Y."/>
            <person name="Li S."/>
        </authorList>
    </citation>
    <scope>NUCLEOTIDE SEQUENCE [LARGE SCALE GENOMIC DNA]</scope>
    <source>
        <strain evidence="4">cv. 9930</strain>
    </source>
</reference>
<proteinExistence type="predicted"/>
<dbReference type="eggNOG" id="KOG4197">
    <property type="taxonomic scope" value="Eukaryota"/>
</dbReference>
<dbReference type="InterPro" id="IPR046960">
    <property type="entry name" value="PPR_At4g14850-like_plant"/>
</dbReference>
<dbReference type="AlphaFoldDB" id="A0A0A0LJT0"/>
<organism evidence="3 4">
    <name type="scientific">Cucumis sativus</name>
    <name type="common">Cucumber</name>
    <dbReference type="NCBI Taxonomy" id="3659"/>
    <lineage>
        <taxon>Eukaryota</taxon>
        <taxon>Viridiplantae</taxon>
        <taxon>Streptophyta</taxon>
        <taxon>Embryophyta</taxon>
        <taxon>Tracheophyta</taxon>
        <taxon>Spermatophyta</taxon>
        <taxon>Magnoliopsida</taxon>
        <taxon>eudicotyledons</taxon>
        <taxon>Gunneridae</taxon>
        <taxon>Pentapetalae</taxon>
        <taxon>rosids</taxon>
        <taxon>fabids</taxon>
        <taxon>Cucurbitales</taxon>
        <taxon>Cucurbitaceae</taxon>
        <taxon>Benincaseae</taxon>
        <taxon>Cucumis</taxon>
    </lineage>
</organism>
<name>A0A0A0LJT0_CUCSA</name>
<protein>
    <recommendedName>
        <fullName evidence="5">Pentatricopeptide repeat-containing protein</fullName>
    </recommendedName>
</protein>
<evidence type="ECO:0000256" key="2">
    <source>
        <dbReference type="PROSITE-ProRule" id="PRU00708"/>
    </source>
</evidence>
<reference evidence="3 4" key="2">
    <citation type="journal article" date="2009" name="PLoS ONE">
        <title>An integrated genetic and cytogenetic map of the cucumber genome.</title>
        <authorList>
            <person name="Ren Y."/>
            <person name="Zhang Z."/>
            <person name="Liu J."/>
            <person name="Staub J.E."/>
            <person name="Han Y."/>
            <person name="Cheng Z."/>
            <person name="Li X."/>
            <person name="Lu J."/>
            <person name="Miao H."/>
            <person name="Kang H."/>
            <person name="Xie B."/>
            <person name="Gu X."/>
            <person name="Wang X."/>
            <person name="Du Y."/>
            <person name="Jin W."/>
            <person name="Huang S."/>
        </authorList>
    </citation>
    <scope>NUCLEOTIDE SEQUENCE [LARGE SCALE GENOMIC DNA]</scope>
    <source>
        <strain evidence="4">cv. 9930</strain>
    </source>
</reference>
<gene>
    <name evidence="3" type="ORF">Csa_2G286470</name>
</gene>
<keyword evidence="1" id="KW-0677">Repeat</keyword>
<evidence type="ECO:0008006" key="5">
    <source>
        <dbReference type="Google" id="ProtNLM"/>
    </source>
</evidence>
<keyword evidence="4" id="KW-1185">Reference proteome</keyword>
<reference evidence="3 4" key="4">
    <citation type="journal article" date="2011" name="BMC Genomics">
        <title>RNA-Seq improves annotation of protein-coding genes in the cucumber genome.</title>
        <authorList>
            <person name="Li Z."/>
            <person name="Zhang Z."/>
            <person name="Yan P."/>
            <person name="Huang S."/>
            <person name="Fei Z."/>
            <person name="Lin K."/>
        </authorList>
    </citation>
    <scope>NUCLEOTIDE SEQUENCE [LARGE SCALE GENOMIC DNA]</scope>
    <source>
        <strain evidence="4">cv. 9930</strain>
    </source>
</reference>
<dbReference type="PANTHER" id="PTHR24015:SF2017">
    <property type="entry name" value="PENTATRICOPEPTIDE REPEAT-CONTAINING PROTEIN"/>
    <property type="match status" value="1"/>
</dbReference>
<reference evidence="3 4" key="3">
    <citation type="journal article" date="2010" name="BMC Genomics">
        <title>Transcriptome sequencing and comparative analysis of cucumber flowers with different sex types.</title>
        <authorList>
            <person name="Guo S."/>
            <person name="Zheng Y."/>
            <person name="Joung J.G."/>
            <person name="Liu S."/>
            <person name="Zhang Z."/>
            <person name="Crasta O.R."/>
            <person name="Sobral B.W."/>
            <person name="Xu Y."/>
            <person name="Huang S."/>
            <person name="Fei Z."/>
        </authorList>
    </citation>
    <scope>NUCLEOTIDE SEQUENCE [LARGE SCALE GENOMIC DNA]</scope>
    <source>
        <strain evidence="4">cv. 9930</strain>
    </source>
</reference>
<evidence type="ECO:0000256" key="1">
    <source>
        <dbReference type="ARBA" id="ARBA00022737"/>
    </source>
</evidence>
<evidence type="ECO:0000313" key="4">
    <source>
        <dbReference type="Proteomes" id="UP000029981"/>
    </source>
</evidence>
<dbReference type="OMA" id="DPDLKCW"/>
<dbReference type="Gene3D" id="1.25.40.10">
    <property type="entry name" value="Tetratricopeptide repeat domain"/>
    <property type="match status" value="6"/>
</dbReference>